<dbReference type="Gene3D" id="3.30.70.100">
    <property type="match status" value="1"/>
</dbReference>
<name>A0A9X1NME9_9HYPH</name>
<proteinExistence type="predicted"/>
<accession>A0A9X1NME9</accession>
<organism evidence="1 2">
    <name type="scientific">Rhizobium quercicola</name>
    <dbReference type="NCBI Taxonomy" id="2901226"/>
    <lineage>
        <taxon>Bacteria</taxon>
        <taxon>Pseudomonadati</taxon>
        <taxon>Pseudomonadota</taxon>
        <taxon>Alphaproteobacteria</taxon>
        <taxon>Hyphomicrobiales</taxon>
        <taxon>Rhizobiaceae</taxon>
        <taxon>Rhizobium/Agrobacterium group</taxon>
        <taxon>Rhizobium</taxon>
    </lineage>
</organism>
<sequence>MLRITVSYTIGPAGRFDLDYYTTRHAQLVHRLCDPVGLQRFEVDHDRGAGIVSAQLTFGASDTVMTDLAAVSAELAADGANFTDITPTMTTAAIVHQS</sequence>
<evidence type="ECO:0000313" key="1">
    <source>
        <dbReference type="EMBL" id="MCD7107797.1"/>
    </source>
</evidence>
<dbReference type="EMBL" id="JAJOZR010000001">
    <property type="protein sequence ID" value="MCD7107797.1"/>
    <property type="molecule type" value="Genomic_DNA"/>
</dbReference>
<dbReference type="SUPFAM" id="SSF54909">
    <property type="entry name" value="Dimeric alpha+beta barrel"/>
    <property type="match status" value="1"/>
</dbReference>
<evidence type="ECO:0000313" key="2">
    <source>
        <dbReference type="Proteomes" id="UP001139089"/>
    </source>
</evidence>
<protein>
    <recommendedName>
        <fullName evidence="3">EthD family reductase</fullName>
    </recommendedName>
</protein>
<evidence type="ECO:0008006" key="3">
    <source>
        <dbReference type="Google" id="ProtNLM"/>
    </source>
</evidence>
<dbReference type="AlphaFoldDB" id="A0A9X1NME9"/>
<keyword evidence="2" id="KW-1185">Reference proteome</keyword>
<dbReference type="InterPro" id="IPR011008">
    <property type="entry name" value="Dimeric_a/b-barrel"/>
</dbReference>
<gene>
    <name evidence="1" type="ORF">LRX75_01965</name>
</gene>
<dbReference type="Proteomes" id="UP001139089">
    <property type="component" value="Unassembled WGS sequence"/>
</dbReference>
<dbReference type="RefSeq" id="WP_231811517.1">
    <property type="nucleotide sequence ID" value="NZ_JAJOZR010000001.1"/>
</dbReference>
<comment type="caution">
    <text evidence="1">The sequence shown here is derived from an EMBL/GenBank/DDBJ whole genome shotgun (WGS) entry which is preliminary data.</text>
</comment>
<reference evidence="1" key="1">
    <citation type="submission" date="2021-12" db="EMBL/GenBank/DDBJ databases">
        <authorList>
            <person name="Li Y."/>
        </authorList>
    </citation>
    <scope>NUCLEOTIDE SEQUENCE</scope>
    <source>
        <strain evidence="1">DKSPLA3</strain>
    </source>
</reference>